<sequence>MDELRTLGRGVGEHGETVLRERRRADGAVVHELVVNGVFAMDSSETTSERELAGFARAARGAVLVGGLGLGYTAAAVLDQQPGPARVDVVELDAHLVAWARAGVTPLLARVAEDPRAHVHLGDVAAVLRGDGPAIGPWDAVLLDVDNGPDFLIHAGNAGLYEDVALAAARGALAPGGVLALWCQGAAPDLLARLRRLDGSAREHRYAVEREGRRFSYVVLTLTRPPAAAPGPGGGGGAR</sequence>
<dbReference type="Gene3D" id="3.40.50.150">
    <property type="entry name" value="Vaccinia Virus protein VP39"/>
    <property type="match status" value="1"/>
</dbReference>
<dbReference type="EMBL" id="CADCTS010000410">
    <property type="protein sequence ID" value="CAA9324943.1"/>
    <property type="molecule type" value="Genomic_DNA"/>
</dbReference>
<name>A0A6J4L7M4_9ACTN</name>
<evidence type="ECO:0000313" key="2">
    <source>
        <dbReference type="EMBL" id="CAA9324943.1"/>
    </source>
</evidence>
<accession>A0A6J4L7M4</accession>
<keyword evidence="1" id="KW-0620">Polyamine biosynthesis</keyword>
<organism evidence="2">
    <name type="scientific">uncultured Friedmanniella sp</name>
    <dbReference type="NCBI Taxonomy" id="335381"/>
    <lineage>
        <taxon>Bacteria</taxon>
        <taxon>Bacillati</taxon>
        <taxon>Actinomycetota</taxon>
        <taxon>Actinomycetes</taxon>
        <taxon>Propionibacteriales</taxon>
        <taxon>Nocardioidaceae</taxon>
        <taxon>Friedmanniella</taxon>
        <taxon>environmental samples</taxon>
    </lineage>
</organism>
<gene>
    <name evidence="2" type="ORF">AVDCRST_MAG48-2859</name>
</gene>
<reference evidence="2" key="1">
    <citation type="submission" date="2020-02" db="EMBL/GenBank/DDBJ databases">
        <authorList>
            <person name="Meier V. D."/>
        </authorList>
    </citation>
    <scope>NUCLEOTIDE SEQUENCE</scope>
    <source>
        <strain evidence="2">AVDCRST_MAG48</strain>
    </source>
</reference>
<protein>
    <recommendedName>
        <fullName evidence="3">Spermidine synthase</fullName>
    </recommendedName>
</protein>
<proteinExistence type="predicted"/>
<dbReference type="AlphaFoldDB" id="A0A6J4L7M4"/>
<evidence type="ECO:0000256" key="1">
    <source>
        <dbReference type="ARBA" id="ARBA00023115"/>
    </source>
</evidence>
<dbReference type="InterPro" id="IPR029063">
    <property type="entry name" value="SAM-dependent_MTases_sf"/>
</dbReference>
<dbReference type="PANTHER" id="PTHR43317:SF3">
    <property type="entry name" value="BLR2883 PROTEIN"/>
    <property type="match status" value="1"/>
</dbReference>
<dbReference type="SUPFAM" id="SSF53335">
    <property type="entry name" value="S-adenosyl-L-methionine-dependent methyltransferases"/>
    <property type="match status" value="1"/>
</dbReference>
<evidence type="ECO:0008006" key="3">
    <source>
        <dbReference type="Google" id="ProtNLM"/>
    </source>
</evidence>
<dbReference type="GO" id="GO:0006596">
    <property type="term" value="P:polyamine biosynthetic process"/>
    <property type="evidence" value="ECO:0007669"/>
    <property type="project" value="UniProtKB-KW"/>
</dbReference>
<dbReference type="PANTHER" id="PTHR43317">
    <property type="entry name" value="THERMOSPERMINE SYNTHASE ACAULIS5"/>
    <property type="match status" value="1"/>
</dbReference>